<keyword evidence="2" id="KW-1185">Reference proteome</keyword>
<sequence length="80" mass="8449">MSDDIRLTTADGDVQHYNHIVLRGGSGDSGSARRPASWCGVKDLVVESGGPVLPVLRLGKKSVAECCSLNEVITVKLPTD</sequence>
<dbReference type="GeneID" id="81373643"/>
<dbReference type="Proteomes" id="UP001147747">
    <property type="component" value="Unassembled WGS sequence"/>
</dbReference>
<reference evidence="1" key="2">
    <citation type="journal article" date="2023" name="IMA Fungus">
        <title>Comparative genomic study of the Penicillium genus elucidates a diverse pangenome and 15 lateral gene transfer events.</title>
        <authorList>
            <person name="Petersen C."/>
            <person name="Sorensen T."/>
            <person name="Nielsen M.R."/>
            <person name="Sondergaard T.E."/>
            <person name="Sorensen J.L."/>
            <person name="Fitzpatrick D.A."/>
            <person name="Frisvad J.C."/>
            <person name="Nielsen K.L."/>
        </authorList>
    </citation>
    <scope>NUCLEOTIDE SEQUENCE</scope>
    <source>
        <strain evidence="1">IBT 29677</strain>
    </source>
</reference>
<dbReference type="AlphaFoldDB" id="A0A9X0B476"/>
<protein>
    <submittedName>
        <fullName evidence="1">Glutathione reductase</fullName>
    </submittedName>
</protein>
<name>A0A9X0B476_9EURO</name>
<dbReference type="RefSeq" id="XP_056485283.1">
    <property type="nucleotide sequence ID" value="XM_056634663.1"/>
</dbReference>
<dbReference type="EMBL" id="JAPZBU010000009">
    <property type="protein sequence ID" value="KAJ5387485.1"/>
    <property type="molecule type" value="Genomic_DNA"/>
</dbReference>
<accession>A0A9X0B476</accession>
<comment type="caution">
    <text evidence="1">The sequence shown here is derived from an EMBL/GenBank/DDBJ whole genome shotgun (WGS) entry which is preliminary data.</text>
</comment>
<gene>
    <name evidence="1" type="ORF">N7509_010026</name>
</gene>
<reference evidence="1" key="1">
    <citation type="submission" date="2022-12" db="EMBL/GenBank/DDBJ databases">
        <authorList>
            <person name="Petersen C."/>
        </authorList>
    </citation>
    <scope>NUCLEOTIDE SEQUENCE</scope>
    <source>
        <strain evidence="1">IBT 29677</strain>
    </source>
</reference>
<evidence type="ECO:0000313" key="2">
    <source>
        <dbReference type="Proteomes" id="UP001147747"/>
    </source>
</evidence>
<organism evidence="1 2">
    <name type="scientific">Penicillium cosmopolitanum</name>
    <dbReference type="NCBI Taxonomy" id="1131564"/>
    <lineage>
        <taxon>Eukaryota</taxon>
        <taxon>Fungi</taxon>
        <taxon>Dikarya</taxon>
        <taxon>Ascomycota</taxon>
        <taxon>Pezizomycotina</taxon>
        <taxon>Eurotiomycetes</taxon>
        <taxon>Eurotiomycetidae</taxon>
        <taxon>Eurotiales</taxon>
        <taxon>Aspergillaceae</taxon>
        <taxon>Penicillium</taxon>
    </lineage>
</organism>
<proteinExistence type="predicted"/>
<evidence type="ECO:0000313" key="1">
    <source>
        <dbReference type="EMBL" id="KAJ5387485.1"/>
    </source>
</evidence>